<accession>A0ABP8EKC6</accession>
<comment type="caution">
    <text evidence="4">The sequence shown here is derived from an EMBL/GenBank/DDBJ whole genome shotgun (WGS) entry which is preliminary data.</text>
</comment>
<evidence type="ECO:0000259" key="3">
    <source>
        <dbReference type="Pfam" id="PF04167"/>
    </source>
</evidence>
<dbReference type="Pfam" id="PF04167">
    <property type="entry name" value="DUF402"/>
    <property type="match status" value="1"/>
</dbReference>
<keyword evidence="1" id="KW-0378">Hydrolase</keyword>
<protein>
    <submittedName>
        <fullName evidence="4">DUF402 domain-containing protein</fullName>
    </submittedName>
</protein>
<dbReference type="EMBL" id="BAABAZ010000006">
    <property type="protein sequence ID" value="GAA4284386.1"/>
    <property type="molecule type" value="Genomic_DNA"/>
</dbReference>
<dbReference type="InterPro" id="IPR035930">
    <property type="entry name" value="FomD-like_sf"/>
</dbReference>
<keyword evidence="5" id="KW-1185">Reference proteome</keyword>
<dbReference type="RefSeq" id="WP_236866198.1">
    <property type="nucleotide sequence ID" value="NZ_BAABAZ010000006.1"/>
</dbReference>
<reference evidence="5" key="1">
    <citation type="journal article" date="2019" name="Int. J. Syst. Evol. Microbiol.">
        <title>The Global Catalogue of Microorganisms (GCM) 10K type strain sequencing project: providing services to taxonomists for standard genome sequencing and annotation.</title>
        <authorList>
            <consortium name="The Broad Institute Genomics Platform"/>
            <consortium name="The Broad Institute Genome Sequencing Center for Infectious Disease"/>
            <person name="Wu L."/>
            <person name="Ma J."/>
        </authorList>
    </citation>
    <scope>NUCLEOTIDE SEQUENCE [LARGE SCALE GENOMIC DNA]</scope>
    <source>
        <strain evidence="5">JCM 17458</strain>
    </source>
</reference>
<feature type="domain" description="DUF402" evidence="3">
    <location>
        <begin position="104"/>
        <end position="210"/>
    </location>
</feature>
<dbReference type="InterPro" id="IPR007295">
    <property type="entry name" value="DUF402"/>
</dbReference>
<evidence type="ECO:0000313" key="4">
    <source>
        <dbReference type="EMBL" id="GAA4284386.1"/>
    </source>
</evidence>
<dbReference type="PANTHER" id="PTHR39159:SF1">
    <property type="entry name" value="UPF0374 PROTEIN YGAC"/>
    <property type="match status" value="1"/>
</dbReference>
<name>A0ABP8EKC6_9MICO</name>
<evidence type="ECO:0000256" key="1">
    <source>
        <dbReference type="ARBA" id="ARBA00022801"/>
    </source>
</evidence>
<dbReference type="SUPFAM" id="SSF159234">
    <property type="entry name" value="FomD-like"/>
    <property type="match status" value="1"/>
</dbReference>
<dbReference type="Proteomes" id="UP001501586">
    <property type="component" value="Unassembled WGS sequence"/>
</dbReference>
<dbReference type="Gene3D" id="2.40.380.10">
    <property type="entry name" value="FomD-like"/>
    <property type="match status" value="1"/>
</dbReference>
<evidence type="ECO:0000256" key="2">
    <source>
        <dbReference type="SAM" id="MobiDB-lite"/>
    </source>
</evidence>
<evidence type="ECO:0000313" key="5">
    <source>
        <dbReference type="Proteomes" id="UP001501586"/>
    </source>
</evidence>
<dbReference type="PANTHER" id="PTHR39159">
    <property type="match status" value="1"/>
</dbReference>
<proteinExistence type="predicted"/>
<dbReference type="InterPro" id="IPR050212">
    <property type="entry name" value="Ntdp-like"/>
</dbReference>
<sequence>MTSTDPFPLSLPSGTRAVGREPYGRPGEIVRWRFRRIDFDRFGGEIVQPMRVVREDERGLVLWLAGDTPTAESRLRGFEALTARQVPDGIRFAHADRALARVQVPSRWYGGGVLRIVPAEMPFSVWVFHSDDGRFRGWYVNLEHEHRRLGTTELFTSDHILDLTISPAGVIRRKDEDELAGALEHGMWDAEAVARIEANAELAVAAFESGHWAFDAEWTTWLPDPAWPVPGAEHLDGFLPPTPSGGSGAVGRVGCVGRVGRGAPAD</sequence>
<gene>
    <name evidence="4" type="ORF">GCM10022261_19170</name>
</gene>
<feature type="region of interest" description="Disordered" evidence="2">
    <location>
        <begin position="1"/>
        <end position="22"/>
    </location>
</feature>
<organism evidence="4 5">
    <name type="scientific">Brevibacterium daeguense</name>
    <dbReference type="NCBI Taxonomy" id="909936"/>
    <lineage>
        <taxon>Bacteria</taxon>
        <taxon>Bacillati</taxon>
        <taxon>Actinomycetota</taxon>
        <taxon>Actinomycetes</taxon>
        <taxon>Micrococcales</taxon>
        <taxon>Brevibacteriaceae</taxon>
        <taxon>Brevibacterium</taxon>
    </lineage>
</organism>